<protein>
    <submittedName>
        <fullName evidence="2">Peroxisomal hydratase-dehydrogenase-epimerase</fullName>
    </submittedName>
</protein>
<reference evidence="3" key="2">
    <citation type="submission" date="2008-12" db="EMBL/GenBank/DDBJ databases">
        <title>Annotation of Streptomyces roseosporus strain NRRL 15998.</title>
        <authorList>
            <consortium name="The Broad Institute Genome Sequencing Platform"/>
            <consortium name="Broad Institute Microbial Sequencing Center"/>
            <person name="Fischbach M."/>
            <person name="Ward D."/>
            <person name="Young S."/>
            <person name="Kodira C.D."/>
            <person name="Zeng Q."/>
            <person name="Koehrsen M."/>
            <person name="Godfrey P."/>
            <person name="Alvarado L."/>
            <person name="Berlin A.M."/>
            <person name="Borenstein D."/>
            <person name="Chen Z."/>
            <person name="Engels R."/>
            <person name="Freedman E."/>
            <person name="Gellesch M."/>
            <person name="Goldberg J."/>
            <person name="Griggs A."/>
            <person name="Gujja S."/>
            <person name="Heiman D.I."/>
            <person name="Hepburn T.A."/>
            <person name="Howarth C."/>
            <person name="Jen D."/>
            <person name="Larson L."/>
            <person name="Lewis B."/>
            <person name="Mehta T."/>
            <person name="Park D."/>
            <person name="Pearson M."/>
            <person name="Roberts A."/>
            <person name="Saif S."/>
            <person name="Shea T.D."/>
            <person name="Shenoy N."/>
            <person name="Sisk P."/>
            <person name="Stolte C."/>
            <person name="Sykes S.N."/>
            <person name="Walk T."/>
            <person name="White J."/>
            <person name="Yandava C."/>
            <person name="Straight P."/>
            <person name="Clardy J."/>
            <person name="Hung D."/>
            <person name="Kolter R."/>
            <person name="Mekalanos J."/>
            <person name="Walker S."/>
            <person name="Walsh C.T."/>
            <person name="Wieland B.L.C."/>
            <person name="Ilzarbe M."/>
            <person name="Galagan J."/>
            <person name="Nusbaum C."/>
            <person name="Birren B."/>
        </authorList>
    </citation>
    <scope>NUCLEOTIDE SEQUENCE [LARGE SCALE GENOMIC DNA]</scope>
    <source>
        <strain evidence="3">NRRL 15998</strain>
    </source>
</reference>
<dbReference type="AlphaFoldDB" id="D6AEN4"/>
<proteinExistence type="predicted"/>
<reference evidence="3" key="1">
    <citation type="submission" date="2008-10" db="EMBL/GenBank/DDBJ databases">
        <authorList>
            <person name="Molnar K."/>
        </authorList>
    </citation>
    <scope>NUCLEOTIDE SEQUENCE [LARGE SCALE GENOMIC DNA]</scope>
    <source>
        <strain evidence="3">NRRL 15998</strain>
    </source>
</reference>
<evidence type="ECO:0000313" key="3">
    <source>
        <dbReference type="Proteomes" id="UP000003986"/>
    </source>
</evidence>
<sequence>MRRAAWWAPGVLPEAHHALPRPHVPRRTDRPGPHCPGLHGPGLLIDLSGDLSWRH</sequence>
<gene>
    <name evidence="2" type="ORF">SSGG_02126</name>
</gene>
<organism evidence="2 3">
    <name type="scientific">Streptomyces filamentosus NRRL 15998</name>
    <dbReference type="NCBI Taxonomy" id="457431"/>
    <lineage>
        <taxon>Bacteria</taxon>
        <taxon>Bacillati</taxon>
        <taxon>Actinomycetota</taxon>
        <taxon>Actinomycetes</taxon>
        <taxon>Kitasatosporales</taxon>
        <taxon>Streptomycetaceae</taxon>
        <taxon>Streptomyces</taxon>
    </lineage>
</organism>
<accession>D6AEN4</accession>
<dbReference type="Proteomes" id="UP000003986">
    <property type="component" value="Unassembled WGS sequence"/>
</dbReference>
<evidence type="ECO:0000313" key="2">
    <source>
        <dbReference type="EMBL" id="EFE74760.2"/>
    </source>
</evidence>
<evidence type="ECO:0000256" key="1">
    <source>
        <dbReference type="SAM" id="MobiDB-lite"/>
    </source>
</evidence>
<name>D6AEN4_STRFL</name>
<feature type="region of interest" description="Disordered" evidence="1">
    <location>
        <begin position="17"/>
        <end position="42"/>
    </location>
</feature>
<dbReference type="EMBL" id="DS999644">
    <property type="protein sequence ID" value="EFE74760.2"/>
    <property type="molecule type" value="Genomic_DNA"/>
</dbReference>